<keyword evidence="2" id="KW-1185">Reference proteome</keyword>
<name>A0ACC2PFF2_9HYME</name>
<dbReference type="EMBL" id="CM056742">
    <property type="protein sequence ID" value="KAJ8680490.1"/>
    <property type="molecule type" value="Genomic_DNA"/>
</dbReference>
<evidence type="ECO:0000313" key="2">
    <source>
        <dbReference type="Proteomes" id="UP001239111"/>
    </source>
</evidence>
<accession>A0ACC2PFF2</accession>
<sequence length="151" mass="17503">MHWRTFLNEYRMRHGNNLVTKDKFLRLLKKLTEAIGMQKSQPLMNGFKKCGLKPVNKDEVLKRISFYYSEISATEQSVSSTISETVLQFLSKERYSGNDSMNTTRQRKLSVSGKGIPKDDVLPLLQRREGKRKLNKDDQLASDKENHPPML</sequence>
<organism evidence="1 2">
    <name type="scientific">Eretmocerus hayati</name>
    <dbReference type="NCBI Taxonomy" id="131215"/>
    <lineage>
        <taxon>Eukaryota</taxon>
        <taxon>Metazoa</taxon>
        <taxon>Ecdysozoa</taxon>
        <taxon>Arthropoda</taxon>
        <taxon>Hexapoda</taxon>
        <taxon>Insecta</taxon>
        <taxon>Pterygota</taxon>
        <taxon>Neoptera</taxon>
        <taxon>Endopterygota</taxon>
        <taxon>Hymenoptera</taxon>
        <taxon>Apocrita</taxon>
        <taxon>Proctotrupomorpha</taxon>
        <taxon>Chalcidoidea</taxon>
        <taxon>Aphelinidae</taxon>
        <taxon>Aphelininae</taxon>
        <taxon>Eretmocerus</taxon>
    </lineage>
</organism>
<reference evidence="1" key="1">
    <citation type="submission" date="2023-04" db="EMBL/GenBank/DDBJ databases">
        <title>A chromosome-level genome assembly of the parasitoid wasp Eretmocerus hayati.</title>
        <authorList>
            <person name="Zhong Y."/>
            <person name="Liu S."/>
            <person name="Liu Y."/>
        </authorList>
    </citation>
    <scope>NUCLEOTIDE SEQUENCE</scope>
    <source>
        <strain evidence="1">ZJU_SS_LIU_2023</strain>
    </source>
</reference>
<evidence type="ECO:0000313" key="1">
    <source>
        <dbReference type="EMBL" id="KAJ8680490.1"/>
    </source>
</evidence>
<gene>
    <name evidence="1" type="ORF">QAD02_016277</name>
</gene>
<protein>
    <submittedName>
        <fullName evidence="1">Uncharacterized protein</fullName>
    </submittedName>
</protein>
<proteinExistence type="predicted"/>
<comment type="caution">
    <text evidence="1">The sequence shown here is derived from an EMBL/GenBank/DDBJ whole genome shotgun (WGS) entry which is preliminary data.</text>
</comment>
<dbReference type="Proteomes" id="UP001239111">
    <property type="component" value="Chromosome 2"/>
</dbReference>